<keyword evidence="1" id="KW-0812">Transmembrane</keyword>
<dbReference type="Proteomes" id="UP000886852">
    <property type="component" value="Unassembled WGS sequence"/>
</dbReference>
<keyword evidence="1" id="KW-1133">Transmembrane helix</keyword>
<gene>
    <name evidence="2" type="ORF">IAC72_02830</name>
</gene>
<feature type="transmembrane region" description="Helical" evidence="1">
    <location>
        <begin position="94"/>
        <end position="113"/>
    </location>
</feature>
<organism evidence="2 3">
    <name type="scientific">Candidatus Fimimonas merdipullorum</name>
    <dbReference type="NCBI Taxonomy" id="2840822"/>
    <lineage>
        <taxon>Bacteria</taxon>
        <taxon>Pseudomonadati</taxon>
        <taxon>Myxococcota</taxon>
        <taxon>Myxococcia</taxon>
        <taxon>Myxococcales</taxon>
        <taxon>Cystobacterineae</taxon>
        <taxon>Myxococcaceae</taxon>
        <taxon>Myxococcaceae incertae sedis</taxon>
        <taxon>Candidatus Fimimonas</taxon>
    </lineage>
</organism>
<name>A0A9D1MXR6_9BACT</name>
<proteinExistence type="predicted"/>
<protein>
    <submittedName>
        <fullName evidence="2">Uncharacterized protein</fullName>
    </submittedName>
</protein>
<feature type="transmembrane region" description="Helical" evidence="1">
    <location>
        <begin position="179"/>
        <end position="200"/>
    </location>
</feature>
<feature type="transmembrane region" description="Helical" evidence="1">
    <location>
        <begin position="212"/>
        <end position="231"/>
    </location>
</feature>
<comment type="caution">
    <text evidence="2">The sequence shown here is derived from an EMBL/GenBank/DDBJ whole genome shotgun (WGS) entry which is preliminary data.</text>
</comment>
<sequence length="281" mass="31366">MNKSVFEYLENLTEKIEDVSRQVSAEKVSDEPSQDIKQLSEKVDALSRQIAAQNTPPQAEENKQNVLVAQSLFAAKKFVYSLHTRKQFSTHRTCAVALTAVAAVLGIAAAVQSTLCQKLFTTFTFGELFMIYAMVWMGVYSARAKFLYEMQSWQTYSPMKYDEMPYGCVACVNHLKGRYVAAISVGVVCAACNILCIAVGDKTIIVSKLISSAVTLEIIFSVFCVAAAITVKRLFFWYGPVLFKGILEGTKYQIVSFGGEFLQRQEFEKRFSVFDGTTRSD</sequence>
<evidence type="ECO:0000313" key="2">
    <source>
        <dbReference type="EMBL" id="HIU90933.1"/>
    </source>
</evidence>
<evidence type="ECO:0000313" key="3">
    <source>
        <dbReference type="Proteomes" id="UP000886852"/>
    </source>
</evidence>
<accession>A0A9D1MXR6</accession>
<reference evidence="2" key="2">
    <citation type="journal article" date="2021" name="PeerJ">
        <title>Extensive microbial diversity within the chicken gut microbiome revealed by metagenomics and culture.</title>
        <authorList>
            <person name="Gilroy R."/>
            <person name="Ravi A."/>
            <person name="Getino M."/>
            <person name="Pursley I."/>
            <person name="Horton D.L."/>
            <person name="Alikhan N.F."/>
            <person name="Baker D."/>
            <person name="Gharbi K."/>
            <person name="Hall N."/>
            <person name="Watson M."/>
            <person name="Adriaenssens E.M."/>
            <person name="Foster-Nyarko E."/>
            <person name="Jarju S."/>
            <person name="Secka A."/>
            <person name="Antonio M."/>
            <person name="Oren A."/>
            <person name="Chaudhuri R.R."/>
            <person name="La Ragione R."/>
            <person name="Hildebrand F."/>
            <person name="Pallen M.J."/>
        </authorList>
    </citation>
    <scope>NUCLEOTIDE SEQUENCE</scope>
    <source>
        <strain evidence="2">ChiHjej12B11-7776</strain>
    </source>
</reference>
<dbReference type="EMBL" id="DVOC01000050">
    <property type="protein sequence ID" value="HIU90933.1"/>
    <property type="molecule type" value="Genomic_DNA"/>
</dbReference>
<dbReference type="AlphaFoldDB" id="A0A9D1MXR6"/>
<keyword evidence="1" id="KW-0472">Membrane</keyword>
<reference evidence="2" key="1">
    <citation type="submission" date="2020-10" db="EMBL/GenBank/DDBJ databases">
        <authorList>
            <person name="Gilroy R."/>
        </authorList>
    </citation>
    <scope>NUCLEOTIDE SEQUENCE</scope>
    <source>
        <strain evidence="2">ChiHjej12B11-7776</strain>
    </source>
</reference>
<feature type="transmembrane region" description="Helical" evidence="1">
    <location>
        <begin position="119"/>
        <end position="140"/>
    </location>
</feature>
<evidence type="ECO:0000256" key="1">
    <source>
        <dbReference type="SAM" id="Phobius"/>
    </source>
</evidence>